<proteinExistence type="predicted"/>
<dbReference type="AlphaFoldDB" id="A0A9X1NBB3"/>
<dbReference type="Pfam" id="PF01869">
    <property type="entry name" value="BcrAD_BadFG"/>
    <property type="match status" value="1"/>
</dbReference>
<keyword evidence="3" id="KW-1185">Reference proteome</keyword>
<dbReference type="CDD" id="cd24007">
    <property type="entry name" value="ASKHA_NBD_eukNAGK-like"/>
    <property type="match status" value="1"/>
</dbReference>
<evidence type="ECO:0000313" key="2">
    <source>
        <dbReference type="EMBL" id="MCD5312077.1"/>
    </source>
</evidence>
<reference evidence="2" key="1">
    <citation type="submission" date="2021-11" db="EMBL/GenBank/DDBJ databases">
        <title>Streptomyces corallinus and Kineosporia corallina sp. nov., two new coral-derived marine actinobacteria.</title>
        <authorList>
            <person name="Buangrab K."/>
            <person name="Sutthacheep M."/>
            <person name="Yeemin T."/>
            <person name="Harunari E."/>
            <person name="Igarashi Y."/>
            <person name="Sripreechasak P."/>
            <person name="Kanchanasin P."/>
            <person name="Tanasupawat S."/>
            <person name="Phongsopitanun W."/>
        </authorList>
    </citation>
    <scope>NUCLEOTIDE SEQUENCE</scope>
    <source>
        <strain evidence="2">JCM 31032</strain>
    </source>
</reference>
<dbReference type="EMBL" id="JAJOMB010000006">
    <property type="protein sequence ID" value="MCD5312077.1"/>
    <property type="molecule type" value="Genomic_DNA"/>
</dbReference>
<name>A0A9X1NBB3_9ACTN</name>
<feature type="domain" description="ATPase BadF/BadG/BcrA/BcrD type" evidence="1">
    <location>
        <begin position="6"/>
        <end position="256"/>
    </location>
</feature>
<evidence type="ECO:0000313" key="3">
    <source>
        <dbReference type="Proteomes" id="UP001138997"/>
    </source>
</evidence>
<dbReference type="InterPro" id="IPR002731">
    <property type="entry name" value="ATPase_BadF"/>
</dbReference>
<accession>A0A9X1NBB3</accession>
<dbReference type="PANTHER" id="PTHR43190">
    <property type="entry name" value="N-ACETYL-D-GLUCOSAMINE KINASE"/>
    <property type="match status" value="1"/>
</dbReference>
<protein>
    <recommendedName>
        <fullName evidence="1">ATPase BadF/BadG/BcrA/BcrD type domain-containing protein</fullName>
    </recommendedName>
</protein>
<dbReference type="InterPro" id="IPR052519">
    <property type="entry name" value="Euk-type_GlcNAc_Kinase"/>
</dbReference>
<dbReference type="InterPro" id="IPR043129">
    <property type="entry name" value="ATPase_NBD"/>
</dbReference>
<dbReference type="Proteomes" id="UP001138997">
    <property type="component" value="Unassembled WGS sequence"/>
</dbReference>
<gene>
    <name evidence="2" type="ORF">LR394_14285</name>
</gene>
<dbReference type="RefSeq" id="WP_231441928.1">
    <property type="nucleotide sequence ID" value="NZ_JAJOMB010000006.1"/>
</dbReference>
<dbReference type="Gene3D" id="3.30.420.40">
    <property type="match status" value="2"/>
</dbReference>
<dbReference type="PANTHER" id="PTHR43190:SF3">
    <property type="entry name" value="N-ACETYL-D-GLUCOSAMINE KINASE"/>
    <property type="match status" value="1"/>
</dbReference>
<comment type="caution">
    <text evidence="2">The sequence shown here is derived from an EMBL/GenBank/DDBJ whole genome shotgun (WGS) entry which is preliminary data.</text>
</comment>
<organism evidence="2 3">
    <name type="scientific">Kineosporia babensis</name>
    <dbReference type="NCBI Taxonomy" id="499548"/>
    <lineage>
        <taxon>Bacteria</taxon>
        <taxon>Bacillati</taxon>
        <taxon>Actinomycetota</taxon>
        <taxon>Actinomycetes</taxon>
        <taxon>Kineosporiales</taxon>
        <taxon>Kineosporiaceae</taxon>
        <taxon>Kineosporia</taxon>
    </lineage>
</organism>
<sequence length="311" mass="32072">MIPGYLGIDAGGTTTRALLVRADGTCIARSQQAGGNPTSRGIDGAARSIVAAVREARAKAGPEIEVQHCMLAMAGEPDKIDIPALAAGAGLRPSTIQLASDVAAMYFSGAHEPAGTAVIAGTGSVAALIEDGVLTDVAGGAGWLLGDAGSGFWIGQRVVQAAVSDLGGLARPTTLTAQVLKTLGVADRHDLIRAAYAESPVQLAQLAPIAFEQAASDATARLILEQAGEHLAILIKRFRSAGPLVLGGSVLTQGFLPQLGFSRILSDSLYDRDLRITENGCTGASFLALRQAGLDRRASHERIRKTLEDCT</sequence>
<dbReference type="SUPFAM" id="SSF53067">
    <property type="entry name" value="Actin-like ATPase domain"/>
    <property type="match status" value="2"/>
</dbReference>
<evidence type="ECO:0000259" key="1">
    <source>
        <dbReference type="Pfam" id="PF01869"/>
    </source>
</evidence>